<keyword evidence="3" id="KW-1185">Reference proteome</keyword>
<name>A0ABU3PEX0_9BURK</name>
<proteinExistence type="predicted"/>
<dbReference type="EMBL" id="JAVXZY010000007">
    <property type="protein sequence ID" value="MDT9000852.1"/>
    <property type="molecule type" value="Genomic_DNA"/>
</dbReference>
<keyword evidence="1" id="KW-1133">Transmembrane helix</keyword>
<evidence type="ECO:0008006" key="4">
    <source>
        <dbReference type="Google" id="ProtNLM"/>
    </source>
</evidence>
<organism evidence="2 3">
    <name type="scientific">Roseateles aquae</name>
    <dbReference type="NCBI Taxonomy" id="3077235"/>
    <lineage>
        <taxon>Bacteria</taxon>
        <taxon>Pseudomonadati</taxon>
        <taxon>Pseudomonadota</taxon>
        <taxon>Betaproteobacteria</taxon>
        <taxon>Burkholderiales</taxon>
        <taxon>Sphaerotilaceae</taxon>
        <taxon>Roseateles</taxon>
    </lineage>
</organism>
<feature type="transmembrane region" description="Helical" evidence="1">
    <location>
        <begin position="35"/>
        <end position="55"/>
    </location>
</feature>
<comment type="caution">
    <text evidence="2">The sequence shown here is derived from an EMBL/GenBank/DDBJ whole genome shotgun (WGS) entry which is preliminary data.</text>
</comment>
<reference evidence="2" key="1">
    <citation type="submission" date="2023-09" db="EMBL/GenBank/DDBJ databases">
        <title>Paucibacter sp. APW11 Genome sequencing and assembly.</title>
        <authorList>
            <person name="Kim I."/>
        </authorList>
    </citation>
    <scope>NUCLEOTIDE SEQUENCE</scope>
    <source>
        <strain evidence="2">APW11</strain>
    </source>
</reference>
<gene>
    <name evidence="2" type="ORF">RQP53_16370</name>
</gene>
<dbReference type="Proteomes" id="UP001246372">
    <property type="component" value="Unassembled WGS sequence"/>
</dbReference>
<dbReference type="RefSeq" id="WP_315651740.1">
    <property type="nucleotide sequence ID" value="NZ_JAVXZY010000007.1"/>
</dbReference>
<keyword evidence="1" id="KW-0812">Transmembrane</keyword>
<accession>A0ABU3PEX0</accession>
<feature type="transmembrane region" description="Helical" evidence="1">
    <location>
        <begin position="83"/>
        <end position="102"/>
    </location>
</feature>
<evidence type="ECO:0000313" key="3">
    <source>
        <dbReference type="Proteomes" id="UP001246372"/>
    </source>
</evidence>
<sequence>MNARAHHLRFISLCAAILLALGAIAWADENTNPLLWELLFSAPLAFAGTFVLCHFQRSREGNFDRRKTLGEVPTQDERQLATVVYLVFLSLGVTIVAIAALAPEYLARANWVVPVLAGAAGIHARAIM</sequence>
<evidence type="ECO:0000256" key="1">
    <source>
        <dbReference type="SAM" id="Phobius"/>
    </source>
</evidence>
<keyword evidence="1" id="KW-0472">Membrane</keyword>
<protein>
    <recommendedName>
        <fullName evidence="4">DUF2178 domain-containing protein</fullName>
    </recommendedName>
</protein>
<evidence type="ECO:0000313" key="2">
    <source>
        <dbReference type="EMBL" id="MDT9000852.1"/>
    </source>
</evidence>